<organism evidence="1 2">
    <name type="scientific">Scytonema hofmannii PCC 7110</name>
    <dbReference type="NCBI Taxonomy" id="128403"/>
    <lineage>
        <taxon>Bacteria</taxon>
        <taxon>Bacillati</taxon>
        <taxon>Cyanobacteriota</taxon>
        <taxon>Cyanophyceae</taxon>
        <taxon>Nostocales</taxon>
        <taxon>Scytonemataceae</taxon>
        <taxon>Scytonema</taxon>
    </lineage>
</organism>
<dbReference type="STRING" id="128403.WA1_14685"/>
<reference evidence="1 2" key="1">
    <citation type="journal article" date="2013" name="Genome Biol. Evol.">
        <title>Genomes of Stigonematalean cyanobacteria (subsection V) and the evolution of oxygenic photosynthesis from prokaryotes to plastids.</title>
        <authorList>
            <person name="Dagan T."/>
            <person name="Roettger M."/>
            <person name="Stucken K."/>
            <person name="Landan G."/>
            <person name="Koch R."/>
            <person name="Major P."/>
            <person name="Gould S.B."/>
            <person name="Goremykin V.V."/>
            <person name="Rippka R."/>
            <person name="Tandeau de Marsac N."/>
            <person name="Gugger M."/>
            <person name="Lockhart P.J."/>
            <person name="Allen J.F."/>
            <person name="Brune I."/>
            <person name="Maus I."/>
            <person name="Puhler A."/>
            <person name="Martin W.F."/>
        </authorList>
    </citation>
    <scope>NUCLEOTIDE SEQUENCE [LARGE SCALE GENOMIC DNA]</scope>
    <source>
        <strain evidence="1 2">PCC 7110</strain>
    </source>
</reference>
<name>A0A139XF66_9CYAN</name>
<protein>
    <submittedName>
        <fullName evidence="1">Uncharacterized protein</fullName>
    </submittedName>
</protein>
<sequence length="69" mass="8354">MDRQESSLLELRKKGYEILVEHLGQVDAIRFLQQAGWGSGDYTQERQELLDKVTREEFWEDLQRMRNRK</sequence>
<comment type="caution">
    <text evidence="1">The sequence shown here is derived from an EMBL/GenBank/DDBJ whole genome shotgun (WGS) entry which is preliminary data.</text>
</comment>
<dbReference type="OrthoDB" id="123228at2"/>
<evidence type="ECO:0000313" key="2">
    <source>
        <dbReference type="Proteomes" id="UP000076925"/>
    </source>
</evidence>
<dbReference type="RefSeq" id="WP_017742496.1">
    <property type="nucleotide sequence ID" value="NZ_KQ976354.1"/>
</dbReference>
<dbReference type="AlphaFoldDB" id="A0A139XF66"/>
<accession>A0A139XF66</accession>
<keyword evidence="2" id="KW-1185">Reference proteome</keyword>
<gene>
    <name evidence="1" type="ORF">WA1_14685</name>
</gene>
<evidence type="ECO:0000313" key="1">
    <source>
        <dbReference type="EMBL" id="KYC43326.1"/>
    </source>
</evidence>
<dbReference type="Proteomes" id="UP000076925">
    <property type="component" value="Unassembled WGS sequence"/>
</dbReference>
<proteinExistence type="predicted"/>
<dbReference type="EMBL" id="ANNX02000016">
    <property type="protein sequence ID" value="KYC43326.1"/>
    <property type="molecule type" value="Genomic_DNA"/>
</dbReference>